<proteinExistence type="predicted"/>
<dbReference type="EMBL" id="BAAAYN010000044">
    <property type="protein sequence ID" value="GAA3394278.1"/>
    <property type="molecule type" value="Genomic_DNA"/>
</dbReference>
<keyword evidence="4" id="KW-1185">Reference proteome</keyword>
<dbReference type="InterPro" id="IPR017520">
    <property type="entry name" value="CHP03086"/>
</dbReference>
<feature type="region of interest" description="Disordered" evidence="1">
    <location>
        <begin position="54"/>
        <end position="78"/>
    </location>
</feature>
<dbReference type="InterPro" id="IPR034660">
    <property type="entry name" value="DinB/YfiT-like"/>
</dbReference>
<dbReference type="Gene3D" id="1.20.120.450">
    <property type="entry name" value="dinb family like domain"/>
    <property type="match status" value="1"/>
</dbReference>
<accession>A0ABP6T7L2</accession>
<evidence type="ECO:0000259" key="2">
    <source>
        <dbReference type="Pfam" id="PF11716"/>
    </source>
</evidence>
<dbReference type="NCBIfam" id="TIGR03083">
    <property type="entry name" value="maleylpyruvate isomerase family mycothiol-dependent enzyme"/>
    <property type="match status" value="1"/>
</dbReference>
<feature type="domain" description="Mycothiol-dependent maleylpyruvate isomerase metal-binding" evidence="2">
    <location>
        <begin position="9"/>
        <end position="133"/>
    </location>
</feature>
<comment type="caution">
    <text evidence="3">The sequence shown here is derived from an EMBL/GenBank/DDBJ whole genome shotgun (WGS) entry which is preliminary data.</text>
</comment>
<reference evidence="4" key="1">
    <citation type="journal article" date="2019" name="Int. J. Syst. Evol. Microbiol.">
        <title>The Global Catalogue of Microorganisms (GCM) 10K type strain sequencing project: providing services to taxonomists for standard genome sequencing and annotation.</title>
        <authorList>
            <consortium name="The Broad Institute Genomics Platform"/>
            <consortium name="The Broad Institute Genome Sequencing Center for Infectious Disease"/>
            <person name="Wu L."/>
            <person name="Ma J."/>
        </authorList>
    </citation>
    <scope>NUCLEOTIDE SEQUENCE [LARGE SCALE GENOMIC DNA]</scope>
    <source>
        <strain evidence="4">JCM 9458</strain>
    </source>
</reference>
<evidence type="ECO:0000313" key="3">
    <source>
        <dbReference type="EMBL" id="GAA3394278.1"/>
    </source>
</evidence>
<organism evidence="3 4">
    <name type="scientific">Cryptosporangium minutisporangium</name>
    <dbReference type="NCBI Taxonomy" id="113569"/>
    <lineage>
        <taxon>Bacteria</taxon>
        <taxon>Bacillati</taxon>
        <taxon>Actinomycetota</taxon>
        <taxon>Actinomycetes</taxon>
        <taxon>Cryptosporangiales</taxon>
        <taxon>Cryptosporangiaceae</taxon>
        <taxon>Cryptosporangium</taxon>
    </lineage>
</organism>
<protein>
    <recommendedName>
        <fullName evidence="2">Mycothiol-dependent maleylpyruvate isomerase metal-binding domain-containing protein</fullName>
    </recommendedName>
</protein>
<dbReference type="NCBIfam" id="TIGR03086">
    <property type="entry name" value="TIGR03086 family metal-binding protein"/>
    <property type="match status" value="1"/>
</dbReference>
<name>A0ABP6T7L2_9ACTN</name>
<dbReference type="Pfam" id="PF11716">
    <property type="entry name" value="MDMPI_N"/>
    <property type="match status" value="1"/>
</dbReference>
<evidence type="ECO:0000256" key="1">
    <source>
        <dbReference type="SAM" id="MobiDB-lite"/>
    </source>
</evidence>
<sequence length="194" mass="20223">MNATRWTVLEQAHGALRTVVAGVDEKAWTLPTPCEQWNVAQVLRHAVGDQRAYGAALTGNDGPTENPFDPSEDRPGQEQTFVESALTSTAQALAAVAPGTAEVPCPLPIGPLSAEIVVGAAALDAAIHAWDIAVATGQPSPLSAELAEQLTAAAETIAEPLRAFAFAPALDAQPSDDAAAQLLRYLGRDPKWTP</sequence>
<evidence type="ECO:0000313" key="4">
    <source>
        <dbReference type="Proteomes" id="UP001501676"/>
    </source>
</evidence>
<gene>
    <name evidence="3" type="ORF">GCM10020369_63080</name>
</gene>
<dbReference type="RefSeq" id="WP_345731884.1">
    <property type="nucleotide sequence ID" value="NZ_BAAAYN010000044.1"/>
</dbReference>
<dbReference type="Proteomes" id="UP001501676">
    <property type="component" value="Unassembled WGS sequence"/>
</dbReference>
<dbReference type="InterPro" id="IPR024344">
    <property type="entry name" value="MDMPI_metal-binding"/>
</dbReference>
<dbReference type="SUPFAM" id="SSF109854">
    <property type="entry name" value="DinB/YfiT-like putative metalloenzymes"/>
    <property type="match status" value="1"/>
</dbReference>
<dbReference type="InterPro" id="IPR017517">
    <property type="entry name" value="Maleyloyr_isom"/>
</dbReference>